<feature type="region of interest" description="Disordered" evidence="5">
    <location>
        <begin position="571"/>
        <end position="605"/>
    </location>
</feature>
<dbReference type="Proteomes" id="UP001153954">
    <property type="component" value="Unassembled WGS sequence"/>
</dbReference>
<dbReference type="InterPro" id="IPR002699">
    <property type="entry name" value="V_ATPase_D"/>
</dbReference>
<keyword evidence="2" id="KW-0813">Transport</keyword>
<accession>A0AAU9TAU5</accession>
<evidence type="ECO:0000256" key="2">
    <source>
        <dbReference type="ARBA" id="ARBA00022448"/>
    </source>
</evidence>
<dbReference type="EMBL" id="CAKOGL010000002">
    <property type="protein sequence ID" value="CAH2084145.1"/>
    <property type="molecule type" value="Genomic_DNA"/>
</dbReference>
<gene>
    <name evidence="6" type="ORF">EEDITHA_LOCUS745</name>
</gene>
<reference evidence="6" key="1">
    <citation type="submission" date="2022-03" db="EMBL/GenBank/DDBJ databases">
        <authorList>
            <person name="Tunstrom K."/>
        </authorList>
    </citation>
    <scope>NUCLEOTIDE SEQUENCE</scope>
</reference>
<dbReference type="PANTHER" id="PTHR11671">
    <property type="entry name" value="V-TYPE ATP SYNTHASE SUBUNIT D"/>
    <property type="match status" value="1"/>
</dbReference>
<dbReference type="AlphaFoldDB" id="A0AAU9TAU5"/>
<comment type="function">
    <text evidence="4">Subunit of the V1 complex of vacuolar(H+)-ATPase (V-ATPase), a multisubunit enzyme composed of a peripheral complex (V1) that hydrolyzes ATP and a membrane integral complex (V0) that translocates protons. V-ATPase is responsible for acidifying and maintaining the pH of intracellular compartments and in some cell types, is targeted to the plasma membrane, where it is responsible for acidifying the extracellular environment.</text>
</comment>
<evidence type="ECO:0000256" key="5">
    <source>
        <dbReference type="SAM" id="MobiDB-lite"/>
    </source>
</evidence>
<comment type="caution">
    <text evidence="6">The sequence shown here is derived from an EMBL/GenBank/DDBJ whole genome shotgun (WGS) entry which is preliminary data.</text>
</comment>
<sequence length="605" mass="69844">MNVLKKIVIPRTNITIGYILTELEEMAREEFHRLKKVKEKKKRDLDERELRNKKAKPTDITSNICNICKVKTDEQYYLISEFDLSAKTSTATLKPESIIVTELQKSSIPSSCMPLQSNFDFDNKLKYLKDNINTIIEQAKELLNTTMNSFDAYDFLKMCQKAKLDLEQLLAPNDYLKLEDERLERKLEHLKCHVREVIDIITELKQETALSTGVEDFIQKFETVEDKLNNTIQPQELQISSHKIRLLELKDILTGVRKITDTYKKQDVLSPSVEFFIDACDQMQLKLDQYSDADSTKNMNISNNISKESEVKSDTQNVNACTICKPMGEYNDKNLNTQGKKDSFISSIHDFVIYCKETEDYLKTKTPKELQHLQFNLEEIIKLIMKQKEDGILSQTLGDSIKSLNESKDVKCNQKEALHNNKEISEPVCSSACMMEEKLQEQKLKENQRPLKEKSLIEESAPCNSCNELKSLKEPSNVSVCTYCTYPREKVGTSTNVTKISNKSSDERTCNLCKKPIKINTKSQVTETRDEVTSSSEGSYCKYFKKEFEKKIKVKRKRKTDGSIWEQKKVTTIKRKKHDSKESSLSDDDDYDDTSDDSLDKDDVK</sequence>
<name>A0AAU9TAU5_EUPED</name>
<dbReference type="GO" id="GO:0046961">
    <property type="term" value="F:proton-transporting ATPase activity, rotational mechanism"/>
    <property type="evidence" value="ECO:0007669"/>
    <property type="project" value="InterPro"/>
</dbReference>
<keyword evidence="3" id="KW-0406">Ion transport</keyword>
<keyword evidence="7" id="KW-1185">Reference proteome</keyword>
<proteinExistence type="inferred from homology"/>
<comment type="similarity">
    <text evidence="1">Belongs to the V-ATPase D subunit family.</text>
</comment>
<dbReference type="Gene3D" id="1.10.287.3240">
    <property type="match status" value="1"/>
</dbReference>
<evidence type="ECO:0000256" key="3">
    <source>
        <dbReference type="ARBA" id="ARBA00023065"/>
    </source>
</evidence>
<evidence type="ECO:0000256" key="1">
    <source>
        <dbReference type="ARBA" id="ARBA00005850"/>
    </source>
</evidence>
<protein>
    <submittedName>
        <fullName evidence="6">Uncharacterized protein</fullName>
    </submittedName>
</protein>
<dbReference type="Pfam" id="PF01813">
    <property type="entry name" value="ATP-synt_D"/>
    <property type="match status" value="1"/>
</dbReference>
<evidence type="ECO:0000313" key="6">
    <source>
        <dbReference type="EMBL" id="CAH2084145.1"/>
    </source>
</evidence>
<organism evidence="6 7">
    <name type="scientific">Euphydryas editha</name>
    <name type="common">Edith's checkerspot</name>
    <dbReference type="NCBI Taxonomy" id="104508"/>
    <lineage>
        <taxon>Eukaryota</taxon>
        <taxon>Metazoa</taxon>
        <taxon>Ecdysozoa</taxon>
        <taxon>Arthropoda</taxon>
        <taxon>Hexapoda</taxon>
        <taxon>Insecta</taxon>
        <taxon>Pterygota</taxon>
        <taxon>Neoptera</taxon>
        <taxon>Endopterygota</taxon>
        <taxon>Lepidoptera</taxon>
        <taxon>Glossata</taxon>
        <taxon>Ditrysia</taxon>
        <taxon>Papilionoidea</taxon>
        <taxon>Nymphalidae</taxon>
        <taxon>Nymphalinae</taxon>
        <taxon>Euphydryas</taxon>
    </lineage>
</organism>
<feature type="compositionally biased region" description="Acidic residues" evidence="5">
    <location>
        <begin position="585"/>
        <end position="605"/>
    </location>
</feature>
<evidence type="ECO:0000256" key="4">
    <source>
        <dbReference type="ARBA" id="ARBA00045737"/>
    </source>
</evidence>
<evidence type="ECO:0000313" key="7">
    <source>
        <dbReference type="Proteomes" id="UP001153954"/>
    </source>
</evidence>